<feature type="domain" description="Putative nitroreductase TM1586" evidence="3">
    <location>
        <begin position="15"/>
        <end position="221"/>
    </location>
</feature>
<gene>
    <name evidence="4" type="ordered locus">mru_0094</name>
</gene>
<dbReference type="GeneID" id="8769712"/>
<dbReference type="STRING" id="634498.mru_0094"/>
<dbReference type="PANTHER" id="PTHR43673:SF10">
    <property type="entry name" value="NADH DEHYDROGENASE_NAD(P)H NITROREDUCTASE XCC3605-RELATED"/>
    <property type="match status" value="1"/>
</dbReference>
<organism evidence="4 5">
    <name type="scientific">Methanobrevibacter ruminantium (strain ATCC 35063 / DSM 1093 / JCM 13430 / OCM 146 / M1)</name>
    <name type="common">Methanobacterium ruminantium</name>
    <dbReference type="NCBI Taxonomy" id="634498"/>
    <lineage>
        <taxon>Archaea</taxon>
        <taxon>Methanobacteriati</taxon>
        <taxon>Methanobacteriota</taxon>
        <taxon>Methanomada group</taxon>
        <taxon>Methanobacteria</taxon>
        <taxon>Methanobacteriales</taxon>
        <taxon>Methanobacteriaceae</taxon>
        <taxon>Methanobrevibacter</taxon>
    </lineage>
</organism>
<dbReference type="Gene3D" id="3.40.109.10">
    <property type="entry name" value="NADH Oxidase"/>
    <property type="match status" value="1"/>
</dbReference>
<dbReference type="eggNOG" id="arCOG00288">
    <property type="taxonomic scope" value="Archaea"/>
</dbReference>
<keyword evidence="5" id="KW-1185">Reference proteome</keyword>
<dbReference type="Pfam" id="PF14512">
    <property type="entry name" value="TM1586_NiRdase"/>
    <property type="match status" value="1"/>
</dbReference>
<dbReference type="EMBL" id="CP001719">
    <property type="protein sequence ID" value="ADC45946.1"/>
    <property type="molecule type" value="Genomic_DNA"/>
</dbReference>
<dbReference type="GO" id="GO:0016491">
    <property type="term" value="F:oxidoreductase activity"/>
    <property type="evidence" value="ECO:0007669"/>
    <property type="project" value="UniProtKB-KW"/>
</dbReference>
<evidence type="ECO:0000256" key="1">
    <source>
        <dbReference type="ARBA" id="ARBA00007118"/>
    </source>
</evidence>
<accession>D3DYM6</accession>
<dbReference type="SUPFAM" id="SSF55469">
    <property type="entry name" value="FMN-dependent nitroreductase-like"/>
    <property type="match status" value="1"/>
</dbReference>
<evidence type="ECO:0000313" key="5">
    <source>
        <dbReference type="Proteomes" id="UP000008680"/>
    </source>
</evidence>
<evidence type="ECO:0000259" key="3">
    <source>
        <dbReference type="Pfam" id="PF14512"/>
    </source>
</evidence>
<dbReference type="InterPro" id="IPR000415">
    <property type="entry name" value="Nitroreductase-like"/>
</dbReference>
<keyword evidence="2" id="KW-0560">Oxidoreductase</keyword>
<evidence type="ECO:0000313" key="4">
    <source>
        <dbReference type="EMBL" id="ADC45946.1"/>
    </source>
</evidence>
<dbReference type="OrthoDB" id="287850at2157"/>
<proteinExistence type="inferred from homology"/>
<protein>
    <submittedName>
        <fullName evidence="4">Nitroreductase family protein</fullName>
    </submittedName>
</protein>
<dbReference type="InterPro" id="IPR029478">
    <property type="entry name" value="TM1586_NiRdase"/>
</dbReference>
<comment type="similarity">
    <text evidence="1">Belongs to the nitroreductase family.</text>
</comment>
<sequence>MGPEDTIYESQSLEDTIYKRKSVRSYEDAPLDNETINEIRDFIENANPLNPNIEWSYEILPKEKISTMMRWKAPHYIAIFSEDKENYYQNIGFIFQQVDLFLQSKGIGSCWIGMGSPKDYKNPHGHKFIILISFGMSERIYREMNQFKRKDIDAISDNKDERLIPAQFAPSSMNTQPWYFTHNDDGSFDLYRVKRGVLRNRFMGRWNKIDTGIALAHLYVANRDNFSFYMKDNPKELKGHIYDGSFEI</sequence>
<dbReference type="Proteomes" id="UP000008680">
    <property type="component" value="Chromosome"/>
</dbReference>
<evidence type="ECO:0000256" key="2">
    <source>
        <dbReference type="ARBA" id="ARBA00023002"/>
    </source>
</evidence>
<dbReference type="RefSeq" id="WP_012954902.1">
    <property type="nucleotide sequence ID" value="NC_013790.1"/>
</dbReference>
<dbReference type="PANTHER" id="PTHR43673">
    <property type="entry name" value="NAD(P)H NITROREDUCTASE YDGI-RELATED"/>
    <property type="match status" value="1"/>
</dbReference>
<dbReference type="KEGG" id="mru:mru_0094"/>
<name>D3DYM6_METRM</name>
<dbReference type="Gene3D" id="3.40.109.30">
    <property type="entry name" value="putative nitroreductase (tm1586), domain 2"/>
    <property type="match status" value="1"/>
</dbReference>
<reference evidence="4 5" key="1">
    <citation type="journal article" date="2010" name="PLoS ONE">
        <title>The genome sequence of the rumen methanogen Methanobrevibacter ruminantium reveals new possibilities for controlling ruminant methane emissions.</title>
        <authorList>
            <person name="Leahy S.C."/>
            <person name="Kelly W.J."/>
            <person name="Altermann E."/>
            <person name="Ronimus R.S."/>
            <person name="Yeoman C.J."/>
            <person name="Pacheco D.M."/>
            <person name="Li D."/>
            <person name="Kong Z."/>
            <person name="McTavish S."/>
            <person name="Sang C."/>
            <person name="Lambie S.C."/>
            <person name="Janssen P.H."/>
            <person name="Dey D."/>
            <person name="Attwood G.T."/>
        </authorList>
    </citation>
    <scope>NUCLEOTIDE SEQUENCE [LARGE SCALE GENOMIC DNA]</scope>
    <source>
        <strain evidence="5">ATCC 35063 / DSM 1093 / JCM 13430 / OCM 146 / M1</strain>
    </source>
</reference>
<dbReference type="AlphaFoldDB" id="D3DYM6"/>
<dbReference type="PATRIC" id="fig|634498.28.peg.98"/>
<dbReference type="HOGENOM" id="CLU_070562_1_1_2"/>